<dbReference type="HOGENOM" id="CLU_1904401_0_0_14"/>
<accession>H6N6G6</accession>
<evidence type="ECO:0000313" key="3">
    <source>
        <dbReference type="Proteomes" id="UP000009135"/>
    </source>
</evidence>
<dbReference type="AlphaFoldDB" id="H6N6G6"/>
<keyword evidence="3" id="KW-1185">Reference proteome</keyword>
<reference evidence="2 3" key="1">
    <citation type="journal article" date="2012" name="J. Bacteriol.">
        <title>Complete genome sequence of Mycoplasma haemocanis strain Illinois.</title>
        <authorList>
            <person name="do Nascimento N.C."/>
            <person name="Guimaraes A.M."/>
            <person name="Santos A.P."/>
            <person name="Sanmiguel P.J."/>
            <person name="Messick J.B."/>
        </authorList>
    </citation>
    <scope>NUCLEOTIDE SEQUENCE [LARGE SCALE GENOMIC DNA]</scope>
    <source>
        <strain evidence="2 3">Illinois</strain>
    </source>
</reference>
<organism evidence="2 3">
    <name type="scientific">Mycoplasma haemocanis (strain Illinois)</name>
    <dbReference type="NCBI Taxonomy" id="1111676"/>
    <lineage>
        <taxon>Bacteria</taxon>
        <taxon>Bacillati</taxon>
        <taxon>Mycoplasmatota</taxon>
        <taxon>Mollicutes</taxon>
        <taxon>Mycoplasmataceae</taxon>
        <taxon>Mycoplasma</taxon>
    </lineage>
</organism>
<evidence type="ECO:0000313" key="2">
    <source>
        <dbReference type="EMBL" id="AEW45238.1"/>
    </source>
</evidence>
<proteinExistence type="predicted"/>
<dbReference type="KEGG" id="mhe:MHC_01860"/>
<gene>
    <name evidence="2" type="ordered locus">MHC_01860</name>
</gene>
<keyword evidence="1" id="KW-0472">Membrane</keyword>
<dbReference type="Proteomes" id="UP000009135">
    <property type="component" value="Chromosome"/>
</dbReference>
<name>H6N6G6_MYCHN</name>
<feature type="transmembrane region" description="Helical" evidence="1">
    <location>
        <begin position="6"/>
        <end position="28"/>
    </location>
</feature>
<dbReference type="EMBL" id="CP003199">
    <property type="protein sequence ID" value="AEW45238.1"/>
    <property type="molecule type" value="Genomic_DNA"/>
</dbReference>
<keyword evidence="1" id="KW-0812">Transmembrane</keyword>
<keyword evidence="1" id="KW-1133">Transmembrane helix</keyword>
<sequence length="130" mass="14258">MSFLSNKVVLGLIGCVATASVGGSYFLLSKNKWLSKKKTGSFCAMLAPDTTNNTFTGCLYSTEEEDSFKEYLKKQGGSNVSFDEALEKAKQAHKEGRVAFVYLDRGTSGNGTKWVFPDNLQESLQKKYSG</sequence>
<evidence type="ECO:0000256" key="1">
    <source>
        <dbReference type="SAM" id="Phobius"/>
    </source>
</evidence>
<protein>
    <submittedName>
        <fullName evidence="2">Uncharacterized protein</fullName>
    </submittedName>
</protein>
<dbReference type="STRING" id="1111676.MHC_01860"/>